<comment type="catalytic activity">
    <reaction evidence="3">
        <text>2,5-dioxopentanoate + NAD(+) + H2O = 2-oxoglutarate + NADH + 2 H(+)</text>
        <dbReference type="Rhea" id="RHEA:47152"/>
        <dbReference type="ChEBI" id="CHEBI:15377"/>
        <dbReference type="ChEBI" id="CHEBI:15378"/>
        <dbReference type="ChEBI" id="CHEBI:16810"/>
        <dbReference type="ChEBI" id="CHEBI:57540"/>
        <dbReference type="ChEBI" id="CHEBI:57945"/>
        <dbReference type="ChEBI" id="CHEBI:58136"/>
    </reaction>
</comment>
<dbReference type="InterPro" id="IPR016161">
    <property type="entry name" value="Ald_DH/histidinol_DH"/>
</dbReference>
<evidence type="ECO:0000256" key="3">
    <source>
        <dbReference type="ARBA" id="ARBA00050769"/>
    </source>
</evidence>
<dbReference type="FunFam" id="3.40.605.10:FF:000037">
    <property type="entry name" value="NADP-dependent fatty aldehyde dehydrogenase"/>
    <property type="match status" value="1"/>
</dbReference>
<dbReference type="EC" id="1.2.1.26" evidence="5"/>
<dbReference type="EMBL" id="JASJOS010000005">
    <property type="protein sequence ID" value="MDJ1481521.1"/>
    <property type="molecule type" value="Genomic_DNA"/>
</dbReference>
<dbReference type="InterPro" id="IPR016163">
    <property type="entry name" value="Ald_DH_C"/>
</dbReference>
<dbReference type="AlphaFoldDB" id="A0AAE3QMR8"/>
<evidence type="ECO:0000259" key="6">
    <source>
        <dbReference type="Pfam" id="PF00171"/>
    </source>
</evidence>
<evidence type="ECO:0000313" key="8">
    <source>
        <dbReference type="Proteomes" id="UP001241110"/>
    </source>
</evidence>
<dbReference type="RefSeq" id="WP_313979397.1">
    <property type="nucleotide sequence ID" value="NZ_JASJOS010000005.1"/>
</dbReference>
<dbReference type="InterPro" id="IPR050740">
    <property type="entry name" value="Aldehyde_DH_Superfamily"/>
</dbReference>
<dbReference type="InterPro" id="IPR044151">
    <property type="entry name" value="ALDH_KGSADH"/>
</dbReference>
<feature type="domain" description="Aldehyde dehydrogenase" evidence="6">
    <location>
        <begin position="17"/>
        <end position="468"/>
    </location>
</feature>
<proteinExistence type="inferred from homology"/>
<dbReference type="PANTHER" id="PTHR43353:SF3">
    <property type="entry name" value="ALDEHYDE DEHYDROGENASE-RELATED"/>
    <property type="match status" value="1"/>
</dbReference>
<organism evidence="7 8">
    <name type="scientific">Xanthocytophaga flava</name>
    <dbReference type="NCBI Taxonomy" id="3048013"/>
    <lineage>
        <taxon>Bacteria</taxon>
        <taxon>Pseudomonadati</taxon>
        <taxon>Bacteroidota</taxon>
        <taxon>Cytophagia</taxon>
        <taxon>Cytophagales</taxon>
        <taxon>Rhodocytophagaceae</taxon>
        <taxon>Xanthocytophaga</taxon>
    </lineage>
</organism>
<dbReference type="Proteomes" id="UP001241110">
    <property type="component" value="Unassembled WGS sequence"/>
</dbReference>
<dbReference type="Gene3D" id="3.40.605.10">
    <property type="entry name" value="Aldehyde Dehydrogenase, Chain A, domain 1"/>
    <property type="match status" value="1"/>
</dbReference>
<accession>A0AAE3QMR8</accession>
<dbReference type="GO" id="GO:0047533">
    <property type="term" value="F:2,5-dioxovalerate dehydrogenase (NADP+) activity"/>
    <property type="evidence" value="ECO:0007669"/>
    <property type="project" value="UniProtKB-EC"/>
</dbReference>
<name>A0AAE3QMR8_9BACT</name>
<dbReference type="Gene3D" id="3.40.309.10">
    <property type="entry name" value="Aldehyde Dehydrogenase, Chain A, domain 2"/>
    <property type="match status" value="1"/>
</dbReference>
<evidence type="ECO:0000313" key="7">
    <source>
        <dbReference type="EMBL" id="MDJ1481521.1"/>
    </source>
</evidence>
<evidence type="ECO:0000256" key="1">
    <source>
        <dbReference type="ARBA" id="ARBA00009986"/>
    </source>
</evidence>
<evidence type="ECO:0000256" key="2">
    <source>
        <dbReference type="ARBA" id="ARBA00023002"/>
    </source>
</evidence>
<dbReference type="InterPro" id="IPR015590">
    <property type="entry name" value="Aldehyde_DH_dom"/>
</dbReference>
<dbReference type="SUPFAM" id="SSF53720">
    <property type="entry name" value="ALDH-like"/>
    <property type="match status" value="1"/>
</dbReference>
<comment type="catalytic activity">
    <reaction evidence="4">
        <text>2,5-dioxopentanoate + NADP(+) + H2O = 2-oxoglutarate + NADPH + 2 H(+)</text>
        <dbReference type="Rhea" id="RHEA:11296"/>
        <dbReference type="ChEBI" id="CHEBI:15377"/>
        <dbReference type="ChEBI" id="CHEBI:15378"/>
        <dbReference type="ChEBI" id="CHEBI:16810"/>
        <dbReference type="ChEBI" id="CHEBI:57783"/>
        <dbReference type="ChEBI" id="CHEBI:58136"/>
        <dbReference type="ChEBI" id="CHEBI:58349"/>
        <dbReference type="EC" id="1.2.1.26"/>
    </reaction>
</comment>
<gene>
    <name evidence="7" type="ORF">QNI16_13565</name>
</gene>
<dbReference type="InterPro" id="IPR016162">
    <property type="entry name" value="Ald_DH_N"/>
</dbReference>
<keyword evidence="2" id="KW-0560">Oxidoreductase</keyword>
<dbReference type="Pfam" id="PF00171">
    <property type="entry name" value="Aldedh"/>
    <property type="match status" value="1"/>
</dbReference>
<comment type="caution">
    <text evidence="7">The sequence shown here is derived from an EMBL/GenBank/DDBJ whole genome shotgun (WGS) entry which is preliminary data.</text>
</comment>
<dbReference type="PANTHER" id="PTHR43353">
    <property type="entry name" value="SUCCINATE-SEMIALDEHYDE DEHYDROGENASE, MITOCHONDRIAL"/>
    <property type="match status" value="1"/>
</dbReference>
<comment type="similarity">
    <text evidence="1">Belongs to the aldehyde dehydrogenase family.</text>
</comment>
<sequence length="525" mass="56564">MSLTGQQLIGYEYSQQGKQTFTGINPRNNEALSPIFHEATKNEVDLAVHKAHEAFKTYRRLSDKQKAQFLEKIAEEIVEIGDVLLDTASLETALPIARLQGERGRTVGQLQLFANLLKEGSWVNARIDLAQPDRTPLPKPDIRQMEVPLGPVAVFGASNFPLAFSVAGGDTVSALAAGCPVVFKAHPAHPATCELVATAILKAAKACQLPDGVFSMVHGLTHEPGMALVTHPLIQAVGFTGSFRGGKAIYDAAVRRNTPIPVYAEMGSTNPVFILPEALAQKKQNLVSGLTGSITLGVGQFCTNPGVIVTESSSESEAFIELLTSSVESSPSGVMLTAVIKNTYQKGIEHLSMNPDVNVLAGSLPHTSDTEVSSYLLETTAQAAIENPALLEEVFGPSSLHVQAQSKEEVLKLAESLQGHLTTTIHGTENDLREYAELIDILTQKVGRLIINGYPTGVEVTHAMTHGGPFPATTDSRSTSVGTNAIYRFVRPVSFQDLPQFLLPEALQDKNPLDIWRMVNGEYKK</sequence>
<dbReference type="CDD" id="cd07129">
    <property type="entry name" value="ALDH_KGSADH"/>
    <property type="match status" value="1"/>
</dbReference>
<evidence type="ECO:0000256" key="5">
    <source>
        <dbReference type="ARBA" id="ARBA00067023"/>
    </source>
</evidence>
<evidence type="ECO:0000256" key="4">
    <source>
        <dbReference type="ARBA" id="ARBA00051918"/>
    </source>
</evidence>
<reference evidence="7" key="1">
    <citation type="submission" date="2023-05" db="EMBL/GenBank/DDBJ databases">
        <authorList>
            <person name="Zhang X."/>
        </authorList>
    </citation>
    <scope>NUCLEOTIDE SEQUENCE</scope>
    <source>
        <strain evidence="7">YF14B1</strain>
    </source>
</reference>
<protein>
    <recommendedName>
        <fullName evidence="5">2,5-dioxovalerate dehydrogenase</fullName>
        <ecNumber evidence="5">1.2.1.26</ecNumber>
    </recommendedName>
</protein>